<name>A0A6D2KRF3_9BRAS</name>
<feature type="region of interest" description="Disordered" evidence="5">
    <location>
        <begin position="244"/>
        <end position="264"/>
    </location>
</feature>
<evidence type="ECO:0000313" key="8">
    <source>
        <dbReference type="Proteomes" id="UP000467841"/>
    </source>
</evidence>
<organism evidence="7 8">
    <name type="scientific">Microthlaspi erraticum</name>
    <dbReference type="NCBI Taxonomy" id="1685480"/>
    <lineage>
        <taxon>Eukaryota</taxon>
        <taxon>Viridiplantae</taxon>
        <taxon>Streptophyta</taxon>
        <taxon>Embryophyta</taxon>
        <taxon>Tracheophyta</taxon>
        <taxon>Spermatophyta</taxon>
        <taxon>Magnoliopsida</taxon>
        <taxon>eudicotyledons</taxon>
        <taxon>Gunneridae</taxon>
        <taxon>Pentapetalae</taxon>
        <taxon>rosids</taxon>
        <taxon>malvids</taxon>
        <taxon>Brassicales</taxon>
        <taxon>Brassicaceae</taxon>
        <taxon>Coluteocarpeae</taxon>
        <taxon>Microthlaspi</taxon>
    </lineage>
</organism>
<keyword evidence="3" id="KW-0804">Transcription</keyword>
<dbReference type="Pfam" id="PF02365">
    <property type="entry name" value="NAM"/>
    <property type="match status" value="1"/>
</dbReference>
<dbReference type="Proteomes" id="UP000467841">
    <property type="component" value="Unassembled WGS sequence"/>
</dbReference>
<dbReference type="GO" id="GO:0006355">
    <property type="term" value="P:regulation of DNA-templated transcription"/>
    <property type="evidence" value="ECO:0007669"/>
    <property type="project" value="InterPro"/>
</dbReference>
<feature type="domain" description="NAC" evidence="6">
    <location>
        <begin position="5"/>
        <end position="156"/>
    </location>
</feature>
<evidence type="ECO:0000256" key="2">
    <source>
        <dbReference type="ARBA" id="ARBA00023125"/>
    </source>
</evidence>
<evidence type="ECO:0000256" key="5">
    <source>
        <dbReference type="SAM" id="MobiDB-lite"/>
    </source>
</evidence>
<dbReference type="GO" id="GO:0003677">
    <property type="term" value="F:DNA binding"/>
    <property type="evidence" value="ECO:0007669"/>
    <property type="project" value="UniProtKB-KW"/>
</dbReference>
<accession>A0A6D2KRF3</accession>
<evidence type="ECO:0000259" key="6">
    <source>
        <dbReference type="PROSITE" id="PS51005"/>
    </source>
</evidence>
<evidence type="ECO:0000313" key="7">
    <source>
        <dbReference type="EMBL" id="CAA7055729.1"/>
    </source>
</evidence>
<dbReference type="EMBL" id="CACVBM020001607">
    <property type="protein sequence ID" value="CAA7055729.1"/>
    <property type="molecule type" value="Genomic_DNA"/>
</dbReference>
<dbReference type="PANTHER" id="PTHR31719">
    <property type="entry name" value="NAC TRANSCRIPTION FACTOR 56"/>
    <property type="match status" value="1"/>
</dbReference>
<evidence type="ECO:0000256" key="3">
    <source>
        <dbReference type="ARBA" id="ARBA00023163"/>
    </source>
</evidence>
<dbReference type="InterPro" id="IPR003441">
    <property type="entry name" value="NAC-dom"/>
</dbReference>
<gene>
    <name evidence="7" type="ORF">MERR_LOCUS42965</name>
</gene>
<comment type="caution">
    <text evidence="7">The sequence shown here is derived from an EMBL/GenBank/DDBJ whole genome shotgun (WGS) entry which is preliminary data.</text>
</comment>
<dbReference type="PANTHER" id="PTHR31719:SF43">
    <property type="entry name" value="NAC TRANSCRIPTION FACTOR 56"/>
    <property type="match status" value="1"/>
</dbReference>
<dbReference type="AlphaFoldDB" id="A0A6D2KRF3"/>
<keyword evidence="4" id="KW-0539">Nucleus</keyword>
<reference evidence="7" key="1">
    <citation type="submission" date="2020-01" db="EMBL/GenBank/DDBJ databases">
        <authorList>
            <person name="Mishra B."/>
        </authorList>
    </citation>
    <scope>NUCLEOTIDE SEQUENCE [LARGE SCALE GENOMIC DNA]</scope>
</reference>
<proteinExistence type="predicted"/>
<feature type="compositionally biased region" description="Acidic residues" evidence="5">
    <location>
        <begin position="187"/>
        <end position="198"/>
    </location>
</feature>
<dbReference type="PROSITE" id="PS51005">
    <property type="entry name" value="NAC"/>
    <property type="match status" value="1"/>
</dbReference>
<dbReference type="SUPFAM" id="SSF101941">
    <property type="entry name" value="NAC domain"/>
    <property type="match status" value="1"/>
</dbReference>
<keyword evidence="8" id="KW-1185">Reference proteome</keyword>
<keyword evidence="1" id="KW-0805">Transcription regulation</keyword>
<dbReference type="Gene3D" id="2.170.150.80">
    <property type="entry name" value="NAC domain"/>
    <property type="match status" value="1"/>
</dbReference>
<feature type="region of interest" description="Disordered" evidence="5">
    <location>
        <begin position="72"/>
        <end position="93"/>
    </location>
</feature>
<keyword evidence="2" id="KW-0238">DNA-binding</keyword>
<feature type="region of interest" description="Disordered" evidence="5">
    <location>
        <begin position="166"/>
        <end position="198"/>
    </location>
</feature>
<sequence>MADPIPSDLKFSPTDERLVDYYLRNRVDTGRENFIKDIKLYEDEPWLLKHVKNVQFKEKKWFYFVVRKRGSGNRPKRTVPGRGGSNGGAWTTNGVKKEIRDRNKKLIGYKTELAYHKKVKGKTKGDTTGWCMTEYWLASKNDSEFQEVVLCHLRDKNNKKVNGTVDVDQLPLQPPVENMDDKNMTPADDDEEEEDDNNEEFLDGLETILEEEHDENNRAYGNGFKNMLEEEEKDVDGLQNMQVDEEEDDDKATQYPQTHLPLQGSESIDNPLVITEDDFDLDAIFDLLTQPEWVNVTNDIDIW</sequence>
<evidence type="ECO:0000256" key="4">
    <source>
        <dbReference type="ARBA" id="ARBA00023242"/>
    </source>
</evidence>
<protein>
    <recommendedName>
        <fullName evidence="6">NAC domain-containing protein</fullName>
    </recommendedName>
</protein>
<dbReference type="OrthoDB" id="1094506at2759"/>
<dbReference type="InterPro" id="IPR036093">
    <property type="entry name" value="NAC_dom_sf"/>
</dbReference>
<evidence type="ECO:0000256" key="1">
    <source>
        <dbReference type="ARBA" id="ARBA00023015"/>
    </source>
</evidence>